<comment type="caution">
    <text evidence="1">The sequence shown here is derived from an EMBL/GenBank/DDBJ whole genome shotgun (WGS) entry which is preliminary data.</text>
</comment>
<dbReference type="RefSeq" id="WP_157204605.1">
    <property type="nucleotide sequence ID" value="NZ_CP023669.1"/>
</dbReference>
<name>A0AA91D9P3_9GAMM</name>
<protein>
    <submittedName>
        <fullName evidence="1">Uncharacterized protein</fullName>
    </submittedName>
</protein>
<dbReference type="EMBL" id="LUUL01000125">
    <property type="protein sequence ID" value="OAI22154.1"/>
    <property type="molecule type" value="Genomic_DNA"/>
</dbReference>
<sequence length="135" mass="15836">MDLVTTRSLVIWDAARNADSIIIFKRMARRWWIHAAQHSENEHVKAVQKIFFGAIADGVSKDNAEKMAFFRPVGKCKPLLEMKVMFTFHELKSEYPLESDIALFHRVYRKLRKDGVQSWMNVKKIYQGAKGRYVF</sequence>
<reference evidence="1 2" key="1">
    <citation type="submission" date="2016-03" db="EMBL/GenBank/DDBJ databases">
        <authorList>
            <person name="Heylen K."/>
            <person name="De Vos P."/>
            <person name="Vekeman B."/>
        </authorList>
    </citation>
    <scope>NUCLEOTIDE SEQUENCE [LARGE SCALE GENOMIC DNA]</scope>
    <source>
        <strain evidence="1 2">R-49807</strain>
    </source>
</reference>
<dbReference type="Proteomes" id="UP000077734">
    <property type="component" value="Unassembled WGS sequence"/>
</dbReference>
<keyword evidence="2" id="KW-1185">Reference proteome</keyword>
<organism evidence="1 2">
    <name type="scientific">Methylomonas koyamae</name>
    <dbReference type="NCBI Taxonomy" id="702114"/>
    <lineage>
        <taxon>Bacteria</taxon>
        <taxon>Pseudomonadati</taxon>
        <taxon>Pseudomonadota</taxon>
        <taxon>Gammaproteobacteria</taxon>
        <taxon>Methylococcales</taxon>
        <taxon>Methylococcaceae</taxon>
        <taxon>Methylomonas</taxon>
    </lineage>
</organism>
<evidence type="ECO:0000313" key="2">
    <source>
        <dbReference type="Proteomes" id="UP000077734"/>
    </source>
</evidence>
<dbReference type="AlphaFoldDB" id="A0AA91D9P3"/>
<proteinExistence type="predicted"/>
<accession>A0AA91D9P3</accession>
<evidence type="ECO:0000313" key="1">
    <source>
        <dbReference type="EMBL" id="OAI22154.1"/>
    </source>
</evidence>
<gene>
    <name evidence="1" type="ORF">A1356_01785</name>
</gene>